<keyword evidence="7 12" id="KW-0862">Zinc</keyword>
<dbReference type="GO" id="GO:0043138">
    <property type="term" value="F:3'-5' DNA helicase activity"/>
    <property type="evidence" value="ECO:0007669"/>
    <property type="project" value="UniProtKB-EC"/>
</dbReference>
<keyword evidence="4 12" id="KW-0547">Nucleotide-binding</keyword>
<feature type="domain" description="Helicase C-terminal" evidence="14">
    <location>
        <begin position="470"/>
        <end position="624"/>
    </location>
</feature>
<feature type="binding site" evidence="12">
    <location>
        <position position="435"/>
    </location>
    <ligand>
        <name>Zn(2+)</name>
        <dbReference type="ChEBI" id="CHEBI:29105"/>
        <label>1</label>
    </ligand>
</feature>
<dbReference type="GO" id="GO:0006270">
    <property type="term" value="P:DNA replication initiation"/>
    <property type="evidence" value="ECO:0007669"/>
    <property type="project" value="TreeGrafter"/>
</dbReference>
<comment type="function">
    <text evidence="12">Initiates the restart of stalled replication forks, which reloads the replicative helicase on sites other than the origin of replication. Recognizes and binds to abandoned replication forks and remodels them to uncover a helicase loading site. Promotes assembly of the primosome at these replication forks.</text>
</comment>
<evidence type="ECO:0000256" key="10">
    <source>
        <dbReference type="ARBA" id="ARBA00023235"/>
    </source>
</evidence>
<dbReference type="SMART" id="SM00490">
    <property type="entry name" value="HELICc"/>
    <property type="match status" value="1"/>
</dbReference>
<dbReference type="PROSITE" id="PS51192">
    <property type="entry name" value="HELICASE_ATP_BIND_1"/>
    <property type="match status" value="1"/>
</dbReference>
<dbReference type="InterPro" id="IPR014001">
    <property type="entry name" value="Helicase_ATP-bd"/>
</dbReference>
<feature type="binding site" evidence="12">
    <location>
        <position position="444"/>
    </location>
    <ligand>
        <name>Zn(2+)</name>
        <dbReference type="ChEBI" id="CHEBI:29105"/>
        <label>2</label>
    </ligand>
</feature>
<dbReference type="EC" id="5.6.2.4" evidence="12"/>
<dbReference type="AlphaFoldDB" id="A0A9D1LB49"/>
<evidence type="ECO:0000256" key="2">
    <source>
        <dbReference type="ARBA" id="ARBA00022705"/>
    </source>
</evidence>
<dbReference type="GO" id="GO:0016787">
    <property type="term" value="F:hydrolase activity"/>
    <property type="evidence" value="ECO:0007669"/>
    <property type="project" value="UniProtKB-KW"/>
</dbReference>
<proteinExistence type="inferred from homology"/>
<comment type="caution">
    <text evidence="15">The sequence shown here is derived from an EMBL/GenBank/DDBJ whole genome shotgun (WGS) entry which is preliminary data.</text>
</comment>
<sequence length="733" mass="82304">MKYVQIIVDRALEQIDHPLTYAVPEGMELRPGQLVEVPLRAGIARGFVLETAEETDLEPERIKAVRRPVSEVPPLPEEMLRLADWLADRCHCTVAEALRLMLPPEARREQVREKTVRMVRLLNPAPEIPPRAVRQRELVEKLRAGDLPAGEISAGALRALCSRGDAEIYEVSERRKPHVGRARRPEPQPTRAQRLCEEELCRALENGGGRFLLHGVTGSGKTEVYIHLVQAALQKGKSAIVLVPEIALTPQMVSWFFDRFGESAAVLHSALSAGEKFDEWRRIRSGEARVVIGARSAVFAPAENLGAIIVDEEHESSYLSDRRPRYDAREVAWRRAEQSGAVLVLGSATPSISSYMRAMPGVRPENRLTLLELPERATGRPLPEVELVDMRRELELGNRSVLSGKLLSGLRDCLESGMQAMLLINRRGHSTFVNCRKCGYVVKCPQCDVSLTYHREDEALECHYCGHRAPVPTKCPECGSRFIKFFGAGTEKVVEEVRKCFPQARVLRMDRDTTIRKDAHARILEAFGRGEADILVGTQMIAKGLDFPRVTLVGVVAADMSLNVPDYRSAERTFQLITQVAGRAGRAQAPGRVLVQTYAPENYALQLAQKQDFRAFYWKESALRREKRYPPFTVILRVVFSGESEEKTRNAAQAAQEEMDAFLTQKGHMADVVQSRAVEAPVRRIRGQYRWQLFVKVYFKADISAIAGKMEELAERAPEQVRAELEINPTNLS</sequence>
<reference evidence="15" key="2">
    <citation type="journal article" date="2021" name="PeerJ">
        <title>Extensive microbial diversity within the chicken gut microbiome revealed by metagenomics and culture.</title>
        <authorList>
            <person name="Gilroy R."/>
            <person name="Ravi A."/>
            <person name="Getino M."/>
            <person name="Pursley I."/>
            <person name="Horton D.L."/>
            <person name="Alikhan N.F."/>
            <person name="Baker D."/>
            <person name="Gharbi K."/>
            <person name="Hall N."/>
            <person name="Watson M."/>
            <person name="Adriaenssens E.M."/>
            <person name="Foster-Nyarko E."/>
            <person name="Jarju S."/>
            <person name="Secka A."/>
            <person name="Antonio M."/>
            <person name="Oren A."/>
            <person name="Chaudhuri R.R."/>
            <person name="La Ragione R."/>
            <person name="Hildebrand F."/>
            <person name="Pallen M.J."/>
        </authorList>
    </citation>
    <scope>NUCLEOTIDE SEQUENCE</scope>
    <source>
        <strain evidence="15">ChiHcec3-11533</strain>
    </source>
</reference>
<dbReference type="NCBIfam" id="TIGR00595">
    <property type="entry name" value="priA"/>
    <property type="match status" value="1"/>
</dbReference>
<evidence type="ECO:0000256" key="6">
    <source>
        <dbReference type="ARBA" id="ARBA00022806"/>
    </source>
</evidence>
<dbReference type="InterPro" id="IPR011545">
    <property type="entry name" value="DEAD/DEAH_box_helicase_dom"/>
</dbReference>
<evidence type="ECO:0000256" key="5">
    <source>
        <dbReference type="ARBA" id="ARBA00022801"/>
    </source>
</evidence>
<dbReference type="GO" id="GO:0006269">
    <property type="term" value="P:DNA replication, synthesis of primer"/>
    <property type="evidence" value="ECO:0007669"/>
    <property type="project" value="UniProtKB-KW"/>
</dbReference>
<evidence type="ECO:0000256" key="11">
    <source>
        <dbReference type="ARBA" id="ARBA00048988"/>
    </source>
</evidence>
<evidence type="ECO:0000313" key="16">
    <source>
        <dbReference type="Proteomes" id="UP000824072"/>
    </source>
</evidence>
<feature type="binding site" evidence="12">
    <location>
        <position position="438"/>
    </location>
    <ligand>
        <name>Zn(2+)</name>
        <dbReference type="ChEBI" id="CHEBI:29105"/>
        <label>1</label>
    </ligand>
</feature>
<dbReference type="SUPFAM" id="SSF52540">
    <property type="entry name" value="P-loop containing nucleoside triphosphate hydrolases"/>
    <property type="match status" value="1"/>
</dbReference>
<keyword evidence="8 12" id="KW-0067">ATP-binding</keyword>
<comment type="subunit">
    <text evidence="12">Component of the replication restart primosome.</text>
</comment>
<dbReference type="InterPro" id="IPR041222">
    <property type="entry name" value="PriA_3primeBD"/>
</dbReference>
<dbReference type="InterPro" id="IPR001650">
    <property type="entry name" value="Helicase_C-like"/>
</dbReference>
<dbReference type="Pfam" id="PF00270">
    <property type="entry name" value="DEAD"/>
    <property type="match status" value="1"/>
</dbReference>
<dbReference type="Pfam" id="PF17764">
    <property type="entry name" value="PriA_3primeBD"/>
    <property type="match status" value="1"/>
</dbReference>
<keyword evidence="2 12" id="KW-0235">DNA replication</keyword>
<gene>
    <name evidence="12 15" type="primary">priA</name>
    <name evidence="15" type="ORF">IAB02_01600</name>
</gene>
<evidence type="ECO:0000259" key="14">
    <source>
        <dbReference type="PROSITE" id="PS51194"/>
    </source>
</evidence>
<evidence type="ECO:0000256" key="7">
    <source>
        <dbReference type="ARBA" id="ARBA00022833"/>
    </source>
</evidence>
<dbReference type="SMART" id="SM00487">
    <property type="entry name" value="DEXDc"/>
    <property type="match status" value="1"/>
</dbReference>
<dbReference type="InterPro" id="IPR005259">
    <property type="entry name" value="PriA"/>
</dbReference>
<dbReference type="EMBL" id="DVMU01000037">
    <property type="protein sequence ID" value="HIU33234.1"/>
    <property type="molecule type" value="Genomic_DNA"/>
</dbReference>
<dbReference type="InterPro" id="IPR042115">
    <property type="entry name" value="PriA_3primeBD_sf"/>
</dbReference>
<feature type="binding site" evidence="12">
    <location>
        <position position="475"/>
    </location>
    <ligand>
        <name>Zn(2+)</name>
        <dbReference type="ChEBI" id="CHEBI:29105"/>
        <label>1</label>
    </ligand>
</feature>
<name>A0A9D1LB49_9FIRM</name>
<dbReference type="Gene3D" id="3.40.1440.60">
    <property type="entry name" value="PriA, 3(prime) DNA-binding domain"/>
    <property type="match status" value="1"/>
</dbReference>
<accession>A0A9D1LB49</accession>
<comment type="cofactor">
    <cofactor evidence="12">
        <name>Zn(2+)</name>
        <dbReference type="ChEBI" id="CHEBI:29105"/>
    </cofactor>
    <text evidence="12">Binds 2 zinc ions per subunit.</text>
</comment>
<dbReference type="CDD" id="cd17929">
    <property type="entry name" value="DEXHc_priA"/>
    <property type="match status" value="1"/>
</dbReference>
<evidence type="ECO:0000256" key="12">
    <source>
        <dbReference type="HAMAP-Rule" id="MF_00983"/>
    </source>
</evidence>
<evidence type="ECO:0000256" key="9">
    <source>
        <dbReference type="ARBA" id="ARBA00023125"/>
    </source>
</evidence>
<dbReference type="GO" id="GO:0003677">
    <property type="term" value="F:DNA binding"/>
    <property type="evidence" value="ECO:0007669"/>
    <property type="project" value="UniProtKB-UniRule"/>
</dbReference>
<dbReference type="GO" id="GO:0005524">
    <property type="term" value="F:ATP binding"/>
    <property type="evidence" value="ECO:0007669"/>
    <property type="project" value="UniProtKB-UniRule"/>
</dbReference>
<dbReference type="InterPro" id="IPR027417">
    <property type="entry name" value="P-loop_NTPase"/>
</dbReference>
<feature type="domain" description="Helicase ATP-binding" evidence="13">
    <location>
        <begin position="202"/>
        <end position="368"/>
    </location>
</feature>
<dbReference type="Gene3D" id="3.40.50.300">
    <property type="entry name" value="P-loop containing nucleotide triphosphate hydrolases"/>
    <property type="match status" value="2"/>
</dbReference>
<dbReference type="GO" id="GO:0008270">
    <property type="term" value="F:zinc ion binding"/>
    <property type="evidence" value="ECO:0007669"/>
    <property type="project" value="UniProtKB-UniRule"/>
</dbReference>
<dbReference type="InterPro" id="IPR040498">
    <property type="entry name" value="PriA_CRR"/>
</dbReference>
<evidence type="ECO:0000259" key="13">
    <source>
        <dbReference type="PROSITE" id="PS51192"/>
    </source>
</evidence>
<comment type="catalytic activity">
    <reaction evidence="11 12">
        <text>ATP + H2O = ADP + phosphate + H(+)</text>
        <dbReference type="Rhea" id="RHEA:13065"/>
        <dbReference type="ChEBI" id="CHEBI:15377"/>
        <dbReference type="ChEBI" id="CHEBI:15378"/>
        <dbReference type="ChEBI" id="CHEBI:30616"/>
        <dbReference type="ChEBI" id="CHEBI:43474"/>
        <dbReference type="ChEBI" id="CHEBI:456216"/>
        <dbReference type="EC" id="5.6.2.4"/>
    </reaction>
</comment>
<dbReference type="GO" id="GO:0006310">
    <property type="term" value="P:DNA recombination"/>
    <property type="evidence" value="ECO:0007669"/>
    <property type="project" value="InterPro"/>
</dbReference>
<keyword evidence="3 12" id="KW-0479">Metal-binding</keyword>
<protein>
    <recommendedName>
        <fullName evidence="12">Replication restart protein PriA</fullName>
    </recommendedName>
    <alternativeName>
        <fullName evidence="12">ATP-dependent DNA helicase PriA</fullName>
        <ecNumber evidence="12">5.6.2.4</ecNumber>
    </alternativeName>
    <alternativeName>
        <fullName evidence="12">DNA 3'-5' helicase PriA</fullName>
    </alternativeName>
</protein>
<feature type="binding site" evidence="12">
    <location>
        <position position="478"/>
    </location>
    <ligand>
        <name>Zn(2+)</name>
        <dbReference type="ChEBI" id="CHEBI:29105"/>
        <label>1</label>
    </ligand>
</feature>
<keyword evidence="1 12" id="KW-0639">Primosome</keyword>
<comment type="similarity">
    <text evidence="12">Belongs to the helicase family. PriA subfamily.</text>
</comment>
<dbReference type="CDD" id="cd18804">
    <property type="entry name" value="SF2_C_priA"/>
    <property type="match status" value="1"/>
</dbReference>
<feature type="binding site" evidence="12">
    <location>
        <position position="465"/>
    </location>
    <ligand>
        <name>Zn(2+)</name>
        <dbReference type="ChEBI" id="CHEBI:29105"/>
        <label>2</label>
    </ligand>
</feature>
<keyword evidence="10 12" id="KW-0413">Isomerase</keyword>
<keyword evidence="9 12" id="KW-0238">DNA-binding</keyword>
<dbReference type="PANTHER" id="PTHR30580">
    <property type="entry name" value="PRIMOSOMAL PROTEIN N"/>
    <property type="match status" value="1"/>
</dbReference>
<feature type="binding site" evidence="12">
    <location>
        <position position="447"/>
    </location>
    <ligand>
        <name>Zn(2+)</name>
        <dbReference type="ChEBI" id="CHEBI:29105"/>
        <label>2</label>
    </ligand>
</feature>
<dbReference type="Pfam" id="PF00271">
    <property type="entry name" value="Helicase_C"/>
    <property type="match status" value="1"/>
</dbReference>
<reference evidence="15" key="1">
    <citation type="submission" date="2020-10" db="EMBL/GenBank/DDBJ databases">
        <authorList>
            <person name="Gilroy R."/>
        </authorList>
    </citation>
    <scope>NUCLEOTIDE SEQUENCE</scope>
    <source>
        <strain evidence="15">ChiHcec3-11533</strain>
    </source>
</reference>
<dbReference type="FunFam" id="3.40.50.300:FF:000489">
    <property type="entry name" value="Primosome assembly protein PriA"/>
    <property type="match status" value="1"/>
</dbReference>
<dbReference type="GO" id="GO:0006302">
    <property type="term" value="P:double-strand break repair"/>
    <property type="evidence" value="ECO:0007669"/>
    <property type="project" value="InterPro"/>
</dbReference>
<evidence type="ECO:0000256" key="3">
    <source>
        <dbReference type="ARBA" id="ARBA00022723"/>
    </source>
</evidence>
<dbReference type="InterPro" id="IPR041236">
    <property type="entry name" value="PriA_C"/>
</dbReference>
<dbReference type="PROSITE" id="PS51194">
    <property type="entry name" value="HELICASE_CTER"/>
    <property type="match status" value="1"/>
</dbReference>
<dbReference type="Proteomes" id="UP000824072">
    <property type="component" value="Unassembled WGS sequence"/>
</dbReference>
<evidence type="ECO:0000313" key="15">
    <source>
        <dbReference type="EMBL" id="HIU33234.1"/>
    </source>
</evidence>
<dbReference type="HAMAP" id="MF_00983">
    <property type="entry name" value="PriA"/>
    <property type="match status" value="1"/>
</dbReference>
<comment type="catalytic activity">
    <reaction evidence="12">
        <text>Couples ATP hydrolysis with the unwinding of duplex DNA by translocating in the 3'-5' direction.</text>
        <dbReference type="EC" id="5.6.2.4"/>
    </reaction>
</comment>
<evidence type="ECO:0000256" key="1">
    <source>
        <dbReference type="ARBA" id="ARBA00022515"/>
    </source>
</evidence>
<dbReference type="Pfam" id="PF18319">
    <property type="entry name" value="Zn_ribbon_PriA"/>
    <property type="match status" value="1"/>
</dbReference>
<dbReference type="Pfam" id="PF18074">
    <property type="entry name" value="PriA_C"/>
    <property type="match status" value="1"/>
</dbReference>
<evidence type="ECO:0000256" key="4">
    <source>
        <dbReference type="ARBA" id="ARBA00022741"/>
    </source>
</evidence>
<evidence type="ECO:0000256" key="8">
    <source>
        <dbReference type="ARBA" id="ARBA00022840"/>
    </source>
</evidence>
<feature type="binding site" evidence="12">
    <location>
        <position position="462"/>
    </location>
    <ligand>
        <name>Zn(2+)</name>
        <dbReference type="ChEBI" id="CHEBI:29105"/>
        <label>2</label>
    </ligand>
</feature>
<keyword evidence="5 12" id="KW-0378">Hydrolase</keyword>
<dbReference type="GO" id="GO:1990077">
    <property type="term" value="C:primosome complex"/>
    <property type="evidence" value="ECO:0007669"/>
    <property type="project" value="UniProtKB-UniRule"/>
</dbReference>
<keyword evidence="6 12" id="KW-0347">Helicase</keyword>
<dbReference type="PANTHER" id="PTHR30580:SF0">
    <property type="entry name" value="PRIMOSOMAL PROTEIN N"/>
    <property type="match status" value="1"/>
</dbReference>
<organism evidence="15 16">
    <name type="scientific">Candidatus Pullichristensenella excrementigallinarum</name>
    <dbReference type="NCBI Taxonomy" id="2840907"/>
    <lineage>
        <taxon>Bacteria</taxon>
        <taxon>Bacillati</taxon>
        <taxon>Bacillota</taxon>
        <taxon>Clostridia</taxon>
        <taxon>Candidatus Pullichristensenella</taxon>
    </lineage>
</organism>